<sequence>MDYVLEFNGYYVKDAKSNKKFQLKEYCLIPIVNGKIEHSNRKSGIVYPEYDWSQLSRNYQDQYKFNFYKKYGIEYEDGTCWMAQAIDTIIEFTGKVFKNVATLELDFKERSYVDPEICPYHVDTRRRCSVRNAISMAIWVIKNEPGSSGSKVYLKSKINQIFRSKPSHVIDKFKETRRISPEPVEDESFLNSNSGSRSDNLEHLFRAKTYSQEVNDGLKRAPKKFEYLKDSDQSDSDKDVMQLNFNFNQPKKLNYLKDDKKKARNYMDDLMEIDFENEETRNRSINNINY</sequence>
<keyword evidence="2" id="KW-1185">Reference proteome</keyword>
<dbReference type="EMBL" id="JAHXZJ010001119">
    <property type="protein sequence ID" value="KAH0554981.1"/>
    <property type="molecule type" value="Genomic_DNA"/>
</dbReference>
<gene>
    <name evidence="1" type="ORF">KQX54_014298</name>
</gene>
<proteinExistence type="predicted"/>
<dbReference type="AlphaFoldDB" id="A0AAV7IPT5"/>
<evidence type="ECO:0000313" key="1">
    <source>
        <dbReference type="EMBL" id="KAH0554981.1"/>
    </source>
</evidence>
<dbReference type="Proteomes" id="UP000826195">
    <property type="component" value="Unassembled WGS sequence"/>
</dbReference>
<evidence type="ECO:0000313" key="2">
    <source>
        <dbReference type="Proteomes" id="UP000826195"/>
    </source>
</evidence>
<protein>
    <recommendedName>
        <fullName evidence="3">Decapping nuclease</fullName>
    </recommendedName>
</protein>
<comment type="caution">
    <text evidence="1">The sequence shown here is derived from an EMBL/GenBank/DDBJ whole genome shotgun (WGS) entry which is preliminary data.</text>
</comment>
<name>A0AAV7IPT5_COTGL</name>
<evidence type="ECO:0008006" key="3">
    <source>
        <dbReference type="Google" id="ProtNLM"/>
    </source>
</evidence>
<organism evidence="1 2">
    <name type="scientific">Cotesia glomerata</name>
    <name type="common">Lepidopteran parasitic wasp</name>
    <name type="synonym">Apanteles glomeratus</name>
    <dbReference type="NCBI Taxonomy" id="32391"/>
    <lineage>
        <taxon>Eukaryota</taxon>
        <taxon>Metazoa</taxon>
        <taxon>Ecdysozoa</taxon>
        <taxon>Arthropoda</taxon>
        <taxon>Hexapoda</taxon>
        <taxon>Insecta</taxon>
        <taxon>Pterygota</taxon>
        <taxon>Neoptera</taxon>
        <taxon>Endopterygota</taxon>
        <taxon>Hymenoptera</taxon>
        <taxon>Apocrita</taxon>
        <taxon>Ichneumonoidea</taxon>
        <taxon>Braconidae</taxon>
        <taxon>Microgastrinae</taxon>
        <taxon>Cotesia</taxon>
    </lineage>
</organism>
<accession>A0AAV7IPT5</accession>
<reference evidence="1 2" key="1">
    <citation type="journal article" date="2021" name="J. Hered.">
        <title>A chromosome-level genome assembly of the parasitoid wasp, Cotesia glomerata (Hymenoptera: Braconidae).</title>
        <authorList>
            <person name="Pinto B.J."/>
            <person name="Weis J.J."/>
            <person name="Gamble T."/>
            <person name="Ode P.J."/>
            <person name="Paul R."/>
            <person name="Zaspel J.M."/>
        </authorList>
    </citation>
    <scope>NUCLEOTIDE SEQUENCE [LARGE SCALE GENOMIC DNA]</scope>
    <source>
        <strain evidence="1">CgM1</strain>
    </source>
</reference>